<protein>
    <submittedName>
        <fullName evidence="1">Uncharacterized protein</fullName>
    </submittedName>
</protein>
<sequence>MGIKDTSRHGYYHNHNFRTIAEAHGLIVKRVPQYGWTDTYLKQSTYRLIKERYPDKVSLIFHKTQLELYMDWLKEQGVESSDETSAKISGKDLLDNFLSKSTSTRKYSCPRCGNSVRATKEVYIICGDCNAKMTLAPKKKYPAKG</sequence>
<gene>
    <name evidence="1" type="ORF">IAC10_06485</name>
</gene>
<dbReference type="Proteomes" id="UP000823928">
    <property type="component" value="Unassembled WGS sequence"/>
</dbReference>
<accession>A0A9D1EZH8</accession>
<reference evidence="1" key="2">
    <citation type="journal article" date="2021" name="PeerJ">
        <title>Extensive microbial diversity within the chicken gut microbiome revealed by metagenomics and culture.</title>
        <authorList>
            <person name="Gilroy R."/>
            <person name="Ravi A."/>
            <person name="Getino M."/>
            <person name="Pursley I."/>
            <person name="Horton D.L."/>
            <person name="Alikhan N.F."/>
            <person name="Baker D."/>
            <person name="Gharbi K."/>
            <person name="Hall N."/>
            <person name="Watson M."/>
            <person name="Adriaenssens E.M."/>
            <person name="Foster-Nyarko E."/>
            <person name="Jarju S."/>
            <person name="Secka A."/>
            <person name="Antonio M."/>
            <person name="Oren A."/>
            <person name="Chaudhuri R.R."/>
            <person name="La Ragione R."/>
            <person name="Hildebrand F."/>
            <person name="Pallen M.J."/>
        </authorList>
    </citation>
    <scope>NUCLEOTIDE SEQUENCE</scope>
    <source>
        <strain evidence="1">6276</strain>
    </source>
</reference>
<dbReference type="AlphaFoldDB" id="A0A9D1EZH8"/>
<dbReference type="EMBL" id="DVIU01000128">
    <property type="protein sequence ID" value="HIS36262.1"/>
    <property type="molecule type" value="Genomic_DNA"/>
</dbReference>
<name>A0A9D1EZH8_9BACT</name>
<comment type="caution">
    <text evidence="1">The sequence shown here is derived from an EMBL/GenBank/DDBJ whole genome shotgun (WGS) entry which is preliminary data.</text>
</comment>
<evidence type="ECO:0000313" key="2">
    <source>
        <dbReference type="Proteomes" id="UP000823928"/>
    </source>
</evidence>
<reference evidence="1" key="1">
    <citation type="submission" date="2020-10" db="EMBL/GenBank/DDBJ databases">
        <authorList>
            <person name="Gilroy R."/>
        </authorList>
    </citation>
    <scope>NUCLEOTIDE SEQUENCE</scope>
    <source>
        <strain evidence="1">6276</strain>
    </source>
</reference>
<evidence type="ECO:0000313" key="1">
    <source>
        <dbReference type="EMBL" id="HIS36262.1"/>
    </source>
</evidence>
<organism evidence="1 2">
    <name type="scientific">Candidatus Scatousia excrementigallinarum</name>
    <dbReference type="NCBI Taxonomy" id="2840935"/>
    <lineage>
        <taxon>Bacteria</taxon>
        <taxon>Candidatus Scatousia</taxon>
    </lineage>
</organism>
<proteinExistence type="predicted"/>